<organism evidence="3">
    <name type="scientific">freshwater metagenome</name>
    <dbReference type="NCBI Taxonomy" id="449393"/>
    <lineage>
        <taxon>unclassified sequences</taxon>
        <taxon>metagenomes</taxon>
        <taxon>ecological metagenomes</taxon>
    </lineage>
</organism>
<sequence>MNSKQIAVVTGASSGIGAASAVALAAEGFHVLAGARRMDQLAQLALSHPNIEAWELDVTSQHSVDRLTKHLADQKVSVVVANAGGAFDAESIAEADLDSWTQAYEVNVVGAVRTIKALLPKLIESGAGTIVLMGSTAGRLVYETGGSYTAAKHGTAALAETLRLELSGQPVRVVELAPGMVKTDEFAVKRFGGDKERAAKIYEGVAEPLTAEDVAEAVRWSVMLPHHFNVDLMVIRPLAQAAQHKVHRVLGK</sequence>
<accession>A0A6J5Z1D6</accession>
<name>A0A6J5Z1D6_9ZZZZ</name>
<dbReference type="Gene3D" id="3.40.50.720">
    <property type="entry name" value="NAD(P)-binding Rossmann-like Domain"/>
    <property type="match status" value="1"/>
</dbReference>
<dbReference type="AlphaFoldDB" id="A0A6J5Z1D6"/>
<evidence type="ECO:0000256" key="2">
    <source>
        <dbReference type="ARBA" id="ARBA00023002"/>
    </source>
</evidence>
<dbReference type="InterPro" id="IPR020904">
    <property type="entry name" value="Sc_DH/Rdtase_CS"/>
</dbReference>
<reference evidence="3" key="1">
    <citation type="submission" date="2020-05" db="EMBL/GenBank/DDBJ databases">
        <authorList>
            <person name="Chiriac C."/>
            <person name="Salcher M."/>
            <person name="Ghai R."/>
            <person name="Kavagutti S V."/>
        </authorList>
    </citation>
    <scope>NUCLEOTIDE SEQUENCE</scope>
</reference>
<protein>
    <submittedName>
        <fullName evidence="3">Unannotated protein</fullName>
    </submittedName>
</protein>
<gene>
    <name evidence="3" type="ORF">UFOPK3770_00610</name>
</gene>
<dbReference type="InterPro" id="IPR002347">
    <property type="entry name" value="SDR_fam"/>
</dbReference>
<dbReference type="PRINTS" id="PR00081">
    <property type="entry name" value="GDHRDH"/>
</dbReference>
<dbReference type="InterPro" id="IPR036291">
    <property type="entry name" value="NAD(P)-bd_dom_sf"/>
</dbReference>
<dbReference type="PANTHER" id="PTHR42901">
    <property type="entry name" value="ALCOHOL DEHYDROGENASE"/>
    <property type="match status" value="1"/>
</dbReference>
<comment type="similarity">
    <text evidence="1">Belongs to the short-chain dehydrogenases/reductases (SDR) family.</text>
</comment>
<keyword evidence="2" id="KW-0560">Oxidoreductase</keyword>
<proteinExistence type="inferred from homology"/>
<dbReference type="FunFam" id="3.40.50.720:FF:000047">
    <property type="entry name" value="NADP-dependent L-serine/L-allo-threonine dehydrogenase"/>
    <property type="match status" value="1"/>
</dbReference>
<dbReference type="SUPFAM" id="SSF51735">
    <property type="entry name" value="NAD(P)-binding Rossmann-fold domains"/>
    <property type="match status" value="1"/>
</dbReference>
<dbReference type="PANTHER" id="PTHR42901:SF1">
    <property type="entry name" value="ALCOHOL DEHYDROGENASE"/>
    <property type="match status" value="1"/>
</dbReference>
<evidence type="ECO:0000313" key="3">
    <source>
        <dbReference type="EMBL" id="CAB4336525.1"/>
    </source>
</evidence>
<dbReference type="Pfam" id="PF00106">
    <property type="entry name" value="adh_short"/>
    <property type="match status" value="1"/>
</dbReference>
<dbReference type="EMBL" id="CAESAJ010000050">
    <property type="protein sequence ID" value="CAB4336525.1"/>
    <property type="molecule type" value="Genomic_DNA"/>
</dbReference>
<evidence type="ECO:0000256" key="1">
    <source>
        <dbReference type="ARBA" id="ARBA00006484"/>
    </source>
</evidence>
<dbReference type="PROSITE" id="PS00061">
    <property type="entry name" value="ADH_SHORT"/>
    <property type="match status" value="1"/>
</dbReference>
<dbReference type="GO" id="GO:0016616">
    <property type="term" value="F:oxidoreductase activity, acting on the CH-OH group of donors, NAD or NADP as acceptor"/>
    <property type="evidence" value="ECO:0007669"/>
    <property type="project" value="UniProtKB-ARBA"/>
</dbReference>